<gene>
    <name evidence="1" type="ORF">S01H1_11104</name>
</gene>
<dbReference type="AlphaFoldDB" id="X0S6R1"/>
<reference evidence="1" key="1">
    <citation type="journal article" date="2014" name="Front. Microbiol.">
        <title>High frequency of phylogenetically diverse reductive dehalogenase-homologous genes in deep subseafloor sedimentary metagenomes.</title>
        <authorList>
            <person name="Kawai M."/>
            <person name="Futagami T."/>
            <person name="Toyoda A."/>
            <person name="Takaki Y."/>
            <person name="Nishi S."/>
            <person name="Hori S."/>
            <person name="Arai W."/>
            <person name="Tsubouchi T."/>
            <person name="Morono Y."/>
            <person name="Uchiyama I."/>
            <person name="Ito T."/>
            <person name="Fujiyama A."/>
            <person name="Inagaki F."/>
            <person name="Takami H."/>
        </authorList>
    </citation>
    <scope>NUCLEOTIDE SEQUENCE</scope>
    <source>
        <strain evidence="1">Expedition CK06-06</strain>
    </source>
</reference>
<proteinExistence type="predicted"/>
<protein>
    <submittedName>
        <fullName evidence="1">Uncharacterized protein</fullName>
    </submittedName>
</protein>
<feature type="non-terminal residue" evidence="1">
    <location>
        <position position="1"/>
    </location>
</feature>
<evidence type="ECO:0000313" key="1">
    <source>
        <dbReference type="EMBL" id="GAF76748.1"/>
    </source>
</evidence>
<accession>X0S6R1</accession>
<comment type="caution">
    <text evidence="1">The sequence shown here is derived from an EMBL/GenBank/DDBJ whole genome shotgun (WGS) entry which is preliminary data.</text>
</comment>
<name>X0S6R1_9ZZZZ</name>
<dbReference type="EMBL" id="BARS01005660">
    <property type="protein sequence ID" value="GAF76748.1"/>
    <property type="molecule type" value="Genomic_DNA"/>
</dbReference>
<organism evidence="1">
    <name type="scientific">marine sediment metagenome</name>
    <dbReference type="NCBI Taxonomy" id="412755"/>
    <lineage>
        <taxon>unclassified sequences</taxon>
        <taxon>metagenomes</taxon>
        <taxon>ecological metagenomes</taxon>
    </lineage>
</organism>
<sequence>YQNRKAWLPAVMQIKDANIVYWDLVSYHNELRRMVVREYMKADNSNAAIGALRLLRDLNLDFSELIVTRDALERIERLEQKGVN</sequence>